<evidence type="ECO:0000313" key="4">
    <source>
        <dbReference type="Proteomes" id="UP000029391"/>
    </source>
</evidence>
<dbReference type="PANTHER" id="PTHR40547">
    <property type="entry name" value="SLL0298 PROTEIN"/>
    <property type="match status" value="1"/>
</dbReference>
<feature type="transmembrane region" description="Helical" evidence="1">
    <location>
        <begin position="108"/>
        <end position="127"/>
    </location>
</feature>
<dbReference type="AlphaFoldDB" id="A0A091BFF0"/>
<protein>
    <recommendedName>
        <fullName evidence="2">DUF2062 domain-containing protein</fullName>
    </recommendedName>
</protein>
<dbReference type="Pfam" id="PF09835">
    <property type="entry name" value="DUF2062"/>
    <property type="match status" value="1"/>
</dbReference>
<evidence type="ECO:0000256" key="1">
    <source>
        <dbReference type="SAM" id="Phobius"/>
    </source>
</evidence>
<proteinExistence type="predicted"/>
<dbReference type="EMBL" id="AWXU01000033">
    <property type="protein sequence ID" value="KFN49529.1"/>
    <property type="molecule type" value="Genomic_DNA"/>
</dbReference>
<accession>A0A091BFF0</accession>
<evidence type="ECO:0000259" key="2">
    <source>
        <dbReference type="Pfam" id="PF09835"/>
    </source>
</evidence>
<comment type="caution">
    <text evidence="3">The sequence shown here is derived from an EMBL/GenBank/DDBJ whole genome shotgun (WGS) entry which is preliminary data.</text>
</comment>
<sequence length="188" mass="20880">MTPHRPWQARRLARRRRLRRWLRRLPRRATVGRYPVIRRFADAARARPWLWSFRHREVMVSIYAGSVLALLPTYGFQLLLGFALAVWLRGNLTVMTALQMVVNPLTIAPIYAGTWALGSWLAGAAGVDLGDGGDPRTHAAALVIGGIVAGLGFALVLDVLWRIGAWEAAVFRERVRAEAGGAFESEGK</sequence>
<keyword evidence="4" id="KW-1185">Reference proteome</keyword>
<dbReference type="PANTHER" id="PTHR40547:SF1">
    <property type="entry name" value="SLL0298 PROTEIN"/>
    <property type="match status" value="1"/>
</dbReference>
<feature type="domain" description="DUF2062" evidence="2">
    <location>
        <begin position="39"/>
        <end position="164"/>
    </location>
</feature>
<dbReference type="InterPro" id="IPR018639">
    <property type="entry name" value="DUF2062"/>
</dbReference>
<reference evidence="3 4" key="1">
    <citation type="submission" date="2013-09" db="EMBL/GenBank/DDBJ databases">
        <title>Genome sequencing of Arenimonas composti.</title>
        <authorList>
            <person name="Chen F."/>
            <person name="Wang G."/>
        </authorList>
    </citation>
    <scope>NUCLEOTIDE SEQUENCE [LARGE SCALE GENOMIC DNA]</scope>
    <source>
        <strain evidence="3 4">TR7-09</strain>
    </source>
</reference>
<dbReference type="STRING" id="1121013.GCA_000426365_02479"/>
<keyword evidence="1" id="KW-0812">Transmembrane</keyword>
<gene>
    <name evidence="3" type="ORF">P873_10270</name>
</gene>
<organism evidence="3 4">
    <name type="scientific">Arenimonas composti TR7-09 = DSM 18010</name>
    <dbReference type="NCBI Taxonomy" id="1121013"/>
    <lineage>
        <taxon>Bacteria</taxon>
        <taxon>Pseudomonadati</taxon>
        <taxon>Pseudomonadota</taxon>
        <taxon>Gammaproteobacteria</taxon>
        <taxon>Lysobacterales</taxon>
        <taxon>Lysobacteraceae</taxon>
        <taxon>Arenimonas</taxon>
    </lineage>
</organism>
<dbReference type="RefSeq" id="WP_051240021.1">
    <property type="nucleotide sequence ID" value="NZ_AUFF01000009.1"/>
</dbReference>
<evidence type="ECO:0000313" key="3">
    <source>
        <dbReference type="EMBL" id="KFN49529.1"/>
    </source>
</evidence>
<feature type="transmembrane region" description="Helical" evidence="1">
    <location>
        <begin position="62"/>
        <end position="88"/>
    </location>
</feature>
<dbReference type="eggNOG" id="COG3216">
    <property type="taxonomic scope" value="Bacteria"/>
</dbReference>
<dbReference type="Proteomes" id="UP000029391">
    <property type="component" value="Unassembled WGS sequence"/>
</dbReference>
<keyword evidence="1" id="KW-0472">Membrane</keyword>
<name>A0A091BFF0_9GAMM</name>
<keyword evidence="1" id="KW-1133">Transmembrane helix</keyword>
<dbReference type="OrthoDB" id="9786029at2"/>
<feature type="transmembrane region" description="Helical" evidence="1">
    <location>
        <begin position="139"/>
        <end position="161"/>
    </location>
</feature>